<protein>
    <recommendedName>
        <fullName evidence="4">Helix-turn-helix domain-containing protein</fullName>
    </recommendedName>
</protein>
<dbReference type="RefSeq" id="WP_161764780.1">
    <property type="nucleotide sequence ID" value="NZ_JAAATW010000001.1"/>
</dbReference>
<reference evidence="3" key="1">
    <citation type="submission" date="2020-01" db="EMBL/GenBank/DDBJ databases">
        <title>Sphingomonas sp. strain CSW-10.</title>
        <authorList>
            <person name="Chen W.-M."/>
        </authorList>
    </citation>
    <scope>NUCLEOTIDE SEQUENCE [LARGE SCALE GENOMIC DNA]</scope>
    <source>
        <strain evidence="3">CCP-1</strain>
    </source>
</reference>
<dbReference type="Proteomes" id="UP001517376">
    <property type="component" value="Unassembled WGS sequence"/>
</dbReference>
<feature type="compositionally biased region" description="Pro residues" evidence="1">
    <location>
        <begin position="177"/>
        <end position="187"/>
    </location>
</feature>
<sequence length="327" mass="35006">MSAGGGESWAALHAAGLTATEAARRRGRHVTGAFSWAKRAGVTWPTGVRAGRRVDWAALHAEGLTATEAAARAGCCCSAAYRWARQAGVKWPEPARKSADWAALHAQGLTARAAAAAMGCTVQRAYQWASRAEVRWSKDRPAETAAADRQQALRLRAALDTPPLPVPVQAPKRGPRPTAPGLPVPMPEPERALDPLARARAARAAEVARIDAILADPVEQRLRGGPFSEPNADACRTLWAAVLREQLALAGGSVDAYPHGGRTEATRQNARERAVDQARRWFDTADCDLVCQFVGLDADAVRAAVRRGLQVRRPGDRMHGQRGRAVA</sequence>
<organism evidence="2 3">
    <name type="scientific">Paragemmobacter ruber</name>
    <dbReference type="NCBI Taxonomy" id="1985673"/>
    <lineage>
        <taxon>Bacteria</taxon>
        <taxon>Pseudomonadati</taxon>
        <taxon>Pseudomonadota</taxon>
        <taxon>Alphaproteobacteria</taxon>
        <taxon>Rhodobacterales</taxon>
        <taxon>Paracoccaceae</taxon>
        <taxon>Paragemmobacter</taxon>
    </lineage>
</organism>
<accession>A0ABW9Y1Y1</accession>
<feature type="region of interest" description="Disordered" evidence="1">
    <location>
        <begin position="162"/>
        <end position="188"/>
    </location>
</feature>
<proteinExistence type="predicted"/>
<evidence type="ECO:0000256" key="1">
    <source>
        <dbReference type="SAM" id="MobiDB-lite"/>
    </source>
</evidence>
<dbReference type="EMBL" id="JAAATW010000001">
    <property type="protein sequence ID" value="NBE05947.1"/>
    <property type="molecule type" value="Genomic_DNA"/>
</dbReference>
<comment type="caution">
    <text evidence="2">The sequence shown here is derived from an EMBL/GenBank/DDBJ whole genome shotgun (WGS) entry which is preliminary data.</text>
</comment>
<keyword evidence="3" id="KW-1185">Reference proteome</keyword>
<evidence type="ECO:0000313" key="3">
    <source>
        <dbReference type="Proteomes" id="UP001517376"/>
    </source>
</evidence>
<evidence type="ECO:0008006" key="4">
    <source>
        <dbReference type="Google" id="ProtNLM"/>
    </source>
</evidence>
<evidence type="ECO:0000313" key="2">
    <source>
        <dbReference type="EMBL" id="NBE05947.1"/>
    </source>
</evidence>
<gene>
    <name evidence="2" type="ORF">GU920_00190</name>
</gene>
<name>A0ABW9Y1Y1_9RHOB</name>